<keyword evidence="3" id="KW-1185">Reference proteome</keyword>
<reference evidence="2 3" key="1">
    <citation type="submission" date="2019-07" db="EMBL/GenBank/DDBJ databases">
        <title>Whole genome shotgun sequence of Segetibacter aerophilus NBRC 106135.</title>
        <authorList>
            <person name="Hosoyama A."/>
            <person name="Uohara A."/>
            <person name="Ohji S."/>
            <person name="Ichikawa N."/>
        </authorList>
    </citation>
    <scope>NUCLEOTIDE SEQUENCE [LARGE SCALE GENOMIC DNA]</scope>
    <source>
        <strain evidence="2 3">NBRC 106135</strain>
    </source>
</reference>
<comment type="caution">
    <text evidence="2">The sequence shown here is derived from an EMBL/GenBank/DDBJ whole genome shotgun (WGS) entry which is preliminary data.</text>
</comment>
<keyword evidence="1" id="KW-0812">Transmembrane</keyword>
<evidence type="ECO:0000313" key="2">
    <source>
        <dbReference type="EMBL" id="GEO09969.1"/>
    </source>
</evidence>
<dbReference type="EMBL" id="BJYT01000008">
    <property type="protein sequence ID" value="GEO09969.1"/>
    <property type="molecule type" value="Genomic_DNA"/>
</dbReference>
<name>A0A512BDC6_9BACT</name>
<evidence type="ECO:0008006" key="4">
    <source>
        <dbReference type="Google" id="ProtNLM"/>
    </source>
</evidence>
<accession>A0A512BDC6</accession>
<protein>
    <recommendedName>
        <fullName evidence="4">Protein BatD</fullName>
    </recommendedName>
</protein>
<sequence>MNKRKLYIGLVILIVLSSVTSNLFSQTVKAGVDRNKIFIGEQIRLKLAIQGGRAGLKWFSFPDSLNHFEIVKRGKIDTVLNGSSTDYYQVITITSFDSGRWQFPSLFASGISQPTPPIAIDVLPVDVSKMEDYNDIKDIEEVKQENDPLIIGIIAAITLLSLFILYWLFIKKRKVFVGRRPAKGSLSPLDWALAELNKLKGQNLSTPAEVKKYYSSLTDITRTFFNRQLQQQSLQQTTDEWMMTLQPLSVDNETKTSFFQVLRLADTVKFAKYLPHSRDNETSVEIIKTMLQKVSLLHSPIHSNYQPNPA</sequence>
<evidence type="ECO:0000313" key="3">
    <source>
        <dbReference type="Proteomes" id="UP000321513"/>
    </source>
</evidence>
<dbReference type="RefSeq" id="WP_147204080.1">
    <property type="nucleotide sequence ID" value="NZ_BJYT01000008.1"/>
</dbReference>
<organism evidence="2 3">
    <name type="scientific">Segetibacter aerophilus</name>
    <dbReference type="NCBI Taxonomy" id="670293"/>
    <lineage>
        <taxon>Bacteria</taxon>
        <taxon>Pseudomonadati</taxon>
        <taxon>Bacteroidota</taxon>
        <taxon>Chitinophagia</taxon>
        <taxon>Chitinophagales</taxon>
        <taxon>Chitinophagaceae</taxon>
        <taxon>Segetibacter</taxon>
    </lineage>
</organism>
<gene>
    <name evidence="2" type="ORF">SAE01_24650</name>
</gene>
<proteinExistence type="predicted"/>
<keyword evidence="1" id="KW-1133">Transmembrane helix</keyword>
<dbReference type="AlphaFoldDB" id="A0A512BDC6"/>
<evidence type="ECO:0000256" key="1">
    <source>
        <dbReference type="SAM" id="Phobius"/>
    </source>
</evidence>
<feature type="transmembrane region" description="Helical" evidence="1">
    <location>
        <begin position="149"/>
        <end position="170"/>
    </location>
</feature>
<dbReference type="OrthoDB" id="9807384at2"/>
<keyword evidence="1" id="KW-0472">Membrane</keyword>
<dbReference type="Proteomes" id="UP000321513">
    <property type="component" value="Unassembled WGS sequence"/>
</dbReference>